<gene>
    <name evidence="2" type="ORF">SV7mr_44830</name>
</gene>
<feature type="signal peptide" evidence="1">
    <location>
        <begin position="1"/>
        <end position="21"/>
    </location>
</feature>
<sequence length="326" mass="36820" precursor="true">MMRRSLNALPALMALATLAFAPLGNLNAEEAFSWKTDEAKHTSDLIYNDKPVLRYMFAFDQSSPEAIHDTYKVFHHVFGPRSGEQLTKGAGGKFTHHRGLFVGWNKTKIDDGPQYDFWHCKSGAHLRHVKFLNQQADASHGTMTAEIHWNDPDGAPVIKETRTVTVSKNDAGSMTIDWQTKLESQRGTISLNGDRQHAGFQFRASQAVADSNGARFLRPADQPQEREAIQVGDKGDPPPHINLNWFAETFKLGDQRYTVEYFDNPNLPKPALFSERPYGRFGTFFKTTLTADKPLEMNYRVVVTEGDEPSVSSIQDRYDAWLKTIK</sequence>
<protein>
    <recommendedName>
        <fullName evidence="4">Methane oxygenase PmoA</fullName>
    </recommendedName>
</protein>
<dbReference type="InterPro" id="IPR029475">
    <property type="entry name" value="DUF6807"/>
</dbReference>
<proteinExistence type="predicted"/>
<keyword evidence="1" id="KW-0732">Signal</keyword>
<dbReference type="AlphaFoldDB" id="A0A517T0Q6"/>
<dbReference type="RefSeq" id="WP_419187708.1">
    <property type="nucleotide sequence ID" value="NZ_CP036272.1"/>
</dbReference>
<evidence type="ECO:0008006" key="4">
    <source>
        <dbReference type="Google" id="ProtNLM"/>
    </source>
</evidence>
<dbReference type="Proteomes" id="UP000315003">
    <property type="component" value="Chromosome"/>
</dbReference>
<feature type="chain" id="PRO_5022129904" description="Methane oxygenase PmoA" evidence="1">
    <location>
        <begin position="22"/>
        <end position="326"/>
    </location>
</feature>
<keyword evidence="3" id="KW-1185">Reference proteome</keyword>
<reference evidence="2 3" key="1">
    <citation type="submission" date="2019-02" db="EMBL/GenBank/DDBJ databases">
        <title>Deep-cultivation of Planctomycetes and their phenomic and genomic characterization uncovers novel biology.</title>
        <authorList>
            <person name="Wiegand S."/>
            <person name="Jogler M."/>
            <person name="Boedeker C."/>
            <person name="Pinto D."/>
            <person name="Vollmers J."/>
            <person name="Rivas-Marin E."/>
            <person name="Kohn T."/>
            <person name="Peeters S.H."/>
            <person name="Heuer A."/>
            <person name="Rast P."/>
            <person name="Oberbeckmann S."/>
            <person name="Bunk B."/>
            <person name="Jeske O."/>
            <person name="Meyerdierks A."/>
            <person name="Storesund J.E."/>
            <person name="Kallscheuer N."/>
            <person name="Luecker S."/>
            <person name="Lage O.M."/>
            <person name="Pohl T."/>
            <person name="Merkel B.J."/>
            <person name="Hornburger P."/>
            <person name="Mueller R.-W."/>
            <person name="Bruemmer F."/>
            <person name="Labrenz M."/>
            <person name="Spormann A.M."/>
            <person name="Op den Camp H."/>
            <person name="Overmann J."/>
            <person name="Amann R."/>
            <person name="Jetten M.S.M."/>
            <person name="Mascher T."/>
            <person name="Medema M.H."/>
            <person name="Devos D.P."/>
            <person name="Kaster A.-K."/>
            <person name="Ovreas L."/>
            <person name="Rohde M."/>
            <person name="Galperin M.Y."/>
            <person name="Jogler C."/>
        </authorList>
    </citation>
    <scope>NUCLEOTIDE SEQUENCE [LARGE SCALE GENOMIC DNA]</scope>
    <source>
        <strain evidence="2 3">SV_7m_r</strain>
    </source>
</reference>
<name>A0A517T0Q6_9BACT</name>
<evidence type="ECO:0000256" key="1">
    <source>
        <dbReference type="SAM" id="SignalP"/>
    </source>
</evidence>
<dbReference type="Pfam" id="PF14100">
    <property type="entry name" value="DUF6807"/>
    <property type="match status" value="1"/>
</dbReference>
<evidence type="ECO:0000313" key="3">
    <source>
        <dbReference type="Proteomes" id="UP000315003"/>
    </source>
</evidence>
<organism evidence="2 3">
    <name type="scientific">Stieleria bergensis</name>
    <dbReference type="NCBI Taxonomy" id="2528025"/>
    <lineage>
        <taxon>Bacteria</taxon>
        <taxon>Pseudomonadati</taxon>
        <taxon>Planctomycetota</taxon>
        <taxon>Planctomycetia</taxon>
        <taxon>Pirellulales</taxon>
        <taxon>Pirellulaceae</taxon>
        <taxon>Stieleria</taxon>
    </lineage>
</organism>
<evidence type="ECO:0000313" key="2">
    <source>
        <dbReference type="EMBL" id="QDT61942.1"/>
    </source>
</evidence>
<accession>A0A517T0Q6</accession>
<dbReference type="EMBL" id="CP036272">
    <property type="protein sequence ID" value="QDT61942.1"/>
    <property type="molecule type" value="Genomic_DNA"/>
</dbReference>